<evidence type="ECO:0000256" key="4">
    <source>
        <dbReference type="ARBA" id="ARBA00023194"/>
    </source>
</evidence>
<comment type="cofactor">
    <cofactor evidence="1">
        <name>Fe(2+)</name>
        <dbReference type="ChEBI" id="CHEBI:29033"/>
    </cofactor>
</comment>
<gene>
    <name evidence="6" type="ORF">DDE19_23025</name>
</gene>
<comment type="caution">
    <text evidence="6">The sequence shown here is derived from an EMBL/GenBank/DDBJ whole genome shotgun (WGS) entry which is preliminary data.</text>
</comment>
<evidence type="ECO:0000259" key="5">
    <source>
        <dbReference type="Pfam" id="PF02668"/>
    </source>
</evidence>
<dbReference type="InterPro" id="IPR050411">
    <property type="entry name" value="AlphaKG_dependent_hydroxylases"/>
</dbReference>
<dbReference type="Pfam" id="PF02668">
    <property type="entry name" value="TauD"/>
    <property type="match status" value="1"/>
</dbReference>
<dbReference type="RefSeq" id="WP_124821390.1">
    <property type="nucleotide sequence ID" value="NZ_QDGB01000298.1"/>
</dbReference>
<evidence type="ECO:0000256" key="2">
    <source>
        <dbReference type="ARBA" id="ARBA00023002"/>
    </source>
</evidence>
<dbReference type="GO" id="GO:0017000">
    <property type="term" value="P:antibiotic biosynthetic process"/>
    <property type="evidence" value="ECO:0007669"/>
    <property type="project" value="UniProtKB-KW"/>
</dbReference>
<dbReference type="Gene3D" id="3.60.130.10">
    <property type="entry name" value="Clavaminate synthase-like"/>
    <property type="match status" value="1"/>
</dbReference>
<dbReference type="SUPFAM" id="SSF51197">
    <property type="entry name" value="Clavaminate synthase-like"/>
    <property type="match status" value="1"/>
</dbReference>
<evidence type="ECO:0000256" key="3">
    <source>
        <dbReference type="ARBA" id="ARBA00023004"/>
    </source>
</evidence>
<keyword evidence="3" id="KW-0408">Iron</keyword>
<dbReference type="InterPro" id="IPR003819">
    <property type="entry name" value="TauD/TfdA-like"/>
</dbReference>
<dbReference type="PANTHER" id="PTHR10696:SF56">
    <property type="entry name" value="TAUD_TFDA-LIKE DOMAIN-CONTAINING PROTEIN"/>
    <property type="match status" value="1"/>
</dbReference>
<accession>A0A3N9XNN1</accession>
<evidence type="ECO:0000256" key="1">
    <source>
        <dbReference type="ARBA" id="ARBA00001954"/>
    </source>
</evidence>
<keyword evidence="2" id="KW-0560">Oxidoreductase</keyword>
<feature type="domain" description="TauD/TfdA-like" evidence="5">
    <location>
        <begin position="39"/>
        <end position="281"/>
    </location>
</feature>
<dbReference type="EMBL" id="QDGB01000298">
    <property type="protein sequence ID" value="RQX14570.1"/>
    <property type="molecule type" value="Genomic_DNA"/>
</dbReference>
<proteinExistence type="predicted"/>
<dbReference type="PANTHER" id="PTHR10696">
    <property type="entry name" value="GAMMA-BUTYROBETAINE HYDROXYLASE-RELATED"/>
    <property type="match status" value="1"/>
</dbReference>
<dbReference type="OrthoDB" id="5491415at2"/>
<reference evidence="6 7" key="1">
    <citation type="submission" date="2018-04" db="EMBL/GenBank/DDBJ databases">
        <title>Micromonosporas from Atacama Desert.</title>
        <authorList>
            <person name="Carro L."/>
            <person name="Klenk H.-P."/>
            <person name="Goodfellow M."/>
        </authorList>
    </citation>
    <scope>NUCLEOTIDE SEQUENCE [LARGE SCALE GENOMIC DNA]</scope>
    <source>
        <strain evidence="6 7">LB19</strain>
    </source>
</reference>
<dbReference type="InterPro" id="IPR042098">
    <property type="entry name" value="TauD-like_sf"/>
</dbReference>
<organism evidence="6 7">
    <name type="scientific">Micromonospora ureilytica</name>
    <dbReference type="NCBI Taxonomy" id="709868"/>
    <lineage>
        <taxon>Bacteria</taxon>
        <taxon>Bacillati</taxon>
        <taxon>Actinomycetota</taxon>
        <taxon>Actinomycetes</taxon>
        <taxon>Micromonosporales</taxon>
        <taxon>Micromonosporaceae</taxon>
        <taxon>Micromonospora</taxon>
    </lineage>
</organism>
<name>A0A3N9XNN1_9ACTN</name>
<protein>
    <recommendedName>
        <fullName evidence="5">TauD/TfdA-like domain-containing protein</fullName>
    </recommendedName>
</protein>
<dbReference type="GO" id="GO:0016491">
    <property type="term" value="F:oxidoreductase activity"/>
    <property type="evidence" value="ECO:0007669"/>
    <property type="project" value="UniProtKB-KW"/>
</dbReference>
<dbReference type="Proteomes" id="UP000278981">
    <property type="component" value="Unassembled WGS sequence"/>
</dbReference>
<keyword evidence="4" id="KW-0045">Antibiotic biosynthesis</keyword>
<evidence type="ECO:0000313" key="7">
    <source>
        <dbReference type="Proteomes" id="UP000278981"/>
    </source>
</evidence>
<evidence type="ECO:0000313" key="6">
    <source>
        <dbReference type="EMBL" id="RQX14570.1"/>
    </source>
</evidence>
<sequence length="284" mass="31282">MDFSPYRVFVDPGDVARLKRQPSGTWRRHVSRTVDACGIGEVLTTHGIAVLSGLDDLSGPQLRVVFSLICEALGTLVPQSVGSSVQLLREVTYRGNDLSDRTLRYSDSRAGGSFHTDGVPVPGAVPDLIALLCLHQAAIGGELVFIDSQEILRLASAQMPDILDVLGNQFHFDQRRKDEPGATIVRRVVERSGADDRPHHLTYLRDYIESGHAIPGVRPLTPAETRAMDLLDAVMASEALHIEGRLLRGQIVISDNRRYLHGRHAFVDASEGAGRLMLRAWIRR</sequence>
<dbReference type="AlphaFoldDB" id="A0A3N9XNN1"/>